<dbReference type="PRINTS" id="PR00952">
    <property type="entry name" value="TYPE3IMQPROT"/>
</dbReference>
<sequence>MSDHDVMQLAIQAMILGTKLAGPVLIVSLVMGFIISLIQSVTQVQEMTLTFVPKLIAVAAILLFFGNWMMHETVTFTETLINNIPRYLQR</sequence>
<dbReference type="AlphaFoldDB" id="A0A239VTU5"/>
<dbReference type="InterPro" id="IPR002191">
    <property type="entry name" value="Bac_export_3"/>
</dbReference>
<keyword evidence="3" id="KW-1003">Cell membrane</keyword>
<dbReference type="Pfam" id="PF01313">
    <property type="entry name" value="Bac_export_3"/>
    <property type="match status" value="1"/>
</dbReference>
<dbReference type="EMBL" id="LT906453">
    <property type="protein sequence ID" value="SNV25695.1"/>
    <property type="molecule type" value="Genomic_DNA"/>
</dbReference>
<evidence type="ECO:0000313" key="7">
    <source>
        <dbReference type="EMBL" id="SNV25695.1"/>
    </source>
</evidence>
<keyword evidence="6" id="KW-0472">Membrane</keyword>
<keyword evidence="7" id="KW-0966">Cell projection</keyword>
<gene>
    <name evidence="7" type="primary">fliQ</name>
    <name evidence="7" type="ORF">SAMEA4475696_02300</name>
</gene>
<name>A0A239VTU5_9MICO</name>
<organism evidence="7 8">
    <name type="scientific">Dermatophilus congolensis</name>
    <dbReference type="NCBI Taxonomy" id="1863"/>
    <lineage>
        <taxon>Bacteria</taxon>
        <taxon>Bacillati</taxon>
        <taxon>Actinomycetota</taxon>
        <taxon>Actinomycetes</taxon>
        <taxon>Micrococcales</taxon>
        <taxon>Dermatophilaceae</taxon>
        <taxon>Dermatophilus</taxon>
    </lineage>
</organism>
<dbReference type="Proteomes" id="UP000242637">
    <property type="component" value="Chromosome 1"/>
</dbReference>
<comment type="subcellular location">
    <subcellularLocation>
        <location evidence="1">Cell membrane</location>
        <topology evidence="1">Multi-pass membrane protein</topology>
    </subcellularLocation>
</comment>
<keyword evidence="8" id="KW-1185">Reference proteome</keyword>
<evidence type="ECO:0000256" key="5">
    <source>
        <dbReference type="ARBA" id="ARBA00022989"/>
    </source>
</evidence>
<dbReference type="KEGG" id="dco:SAMEA4475696_2300"/>
<evidence type="ECO:0000256" key="4">
    <source>
        <dbReference type="ARBA" id="ARBA00022692"/>
    </source>
</evidence>
<keyword evidence="7" id="KW-0282">Flagellum</keyword>
<evidence type="ECO:0000313" key="8">
    <source>
        <dbReference type="Proteomes" id="UP000242637"/>
    </source>
</evidence>
<evidence type="ECO:0000256" key="1">
    <source>
        <dbReference type="ARBA" id="ARBA00004651"/>
    </source>
</evidence>
<dbReference type="PANTHER" id="PTHR34040:SF2">
    <property type="entry name" value="FLAGELLAR BIOSYNTHETIC PROTEIN FLIQ"/>
    <property type="match status" value="1"/>
</dbReference>
<dbReference type="GeneID" id="63460455"/>
<proteinExistence type="inferred from homology"/>
<keyword evidence="5" id="KW-1133">Transmembrane helix</keyword>
<comment type="similarity">
    <text evidence="2">Belongs to the FliQ/MopD/SpaQ family.</text>
</comment>
<keyword evidence="7" id="KW-0969">Cilium</keyword>
<dbReference type="OrthoDB" id="9806440at2"/>
<accession>A0A239VTU5</accession>
<evidence type="ECO:0000256" key="2">
    <source>
        <dbReference type="ARBA" id="ARBA00006156"/>
    </source>
</evidence>
<reference evidence="7 8" key="1">
    <citation type="submission" date="2017-06" db="EMBL/GenBank/DDBJ databases">
        <authorList>
            <consortium name="Pathogen Informatics"/>
        </authorList>
    </citation>
    <scope>NUCLEOTIDE SEQUENCE [LARGE SCALE GENOMIC DNA]</scope>
    <source>
        <strain evidence="7 8">NCTC13039</strain>
    </source>
</reference>
<dbReference type="GO" id="GO:0009306">
    <property type="term" value="P:protein secretion"/>
    <property type="evidence" value="ECO:0007669"/>
    <property type="project" value="InterPro"/>
</dbReference>
<evidence type="ECO:0000256" key="6">
    <source>
        <dbReference type="ARBA" id="ARBA00023136"/>
    </source>
</evidence>
<dbReference type="GO" id="GO:0005886">
    <property type="term" value="C:plasma membrane"/>
    <property type="evidence" value="ECO:0007669"/>
    <property type="project" value="UniProtKB-SubCell"/>
</dbReference>
<protein>
    <submittedName>
        <fullName evidence="7">Flagellar biosynthetic protein FliQ</fullName>
    </submittedName>
</protein>
<dbReference type="PIRSF" id="PIRSF004669">
    <property type="entry name" value="FliQ"/>
    <property type="match status" value="1"/>
</dbReference>
<keyword evidence="4" id="KW-0812">Transmembrane</keyword>
<evidence type="ECO:0000256" key="3">
    <source>
        <dbReference type="ARBA" id="ARBA00022475"/>
    </source>
</evidence>
<dbReference type="PANTHER" id="PTHR34040">
    <property type="entry name" value="FLAGELLAR BIOSYNTHETIC PROTEIN FLIQ"/>
    <property type="match status" value="1"/>
</dbReference>
<dbReference type="RefSeq" id="WP_028326727.1">
    <property type="nucleotide sequence ID" value="NZ_JAAFNI010000001.1"/>
</dbReference>
<dbReference type="STRING" id="1121387.GCA_000429885_00664"/>